<name>A0A0E9R167_ANGAN</name>
<evidence type="ECO:0000313" key="1">
    <source>
        <dbReference type="EMBL" id="JAH22916.1"/>
    </source>
</evidence>
<organism evidence="1">
    <name type="scientific">Anguilla anguilla</name>
    <name type="common">European freshwater eel</name>
    <name type="synonym">Muraena anguilla</name>
    <dbReference type="NCBI Taxonomy" id="7936"/>
    <lineage>
        <taxon>Eukaryota</taxon>
        <taxon>Metazoa</taxon>
        <taxon>Chordata</taxon>
        <taxon>Craniata</taxon>
        <taxon>Vertebrata</taxon>
        <taxon>Euteleostomi</taxon>
        <taxon>Actinopterygii</taxon>
        <taxon>Neopterygii</taxon>
        <taxon>Teleostei</taxon>
        <taxon>Anguilliformes</taxon>
        <taxon>Anguillidae</taxon>
        <taxon>Anguilla</taxon>
    </lineage>
</organism>
<protein>
    <submittedName>
        <fullName evidence="1">Uncharacterized protein</fullName>
    </submittedName>
</protein>
<accession>A0A0E9R167</accession>
<sequence>MLLFKHNITHITAATTLHHTFNKATQVLYAPWCTICLSLK</sequence>
<dbReference type="EMBL" id="GBXM01085661">
    <property type="protein sequence ID" value="JAH22916.1"/>
    <property type="molecule type" value="Transcribed_RNA"/>
</dbReference>
<reference evidence="1" key="2">
    <citation type="journal article" date="2015" name="Fish Shellfish Immunol.">
        <title>Early steps in the European eel (Anguilla anguilla)-Vibrio vulnificus interaction in the gills: Role of the RtxA13 toxin.</title>
        <authorList>
            <person name="Callol A."/>
            <person name="Pajuelo D."/>
            <person name="Ebbesson L."/>
            <person name="Teles M."/>
            <person name="MacKenzie S."/>
            <person name="Amaro C."/>
        </authorList>
    </citation>
    <scope>NUCLEOTIDE SEQUENCE</scope>
</reference>
<proteinExistence type="predicted"/>
<dbReference type="AlphaFoldDB" id="A0A0E9R167"/>
<reference evidence="1" key="1">
    <citation type="submission" date="2014-11" db="EMBL/GenBank/DDBJ databases">
        <authorList>
            <person name="Amaro Gonzalez C."/>
        </authorList>
    </citation>
    <scope>NUCLEOTIDE SEQUENCE</scope>
</reference>